<dbReference type="EC" id="4.2.1.1" evidence="2 8"/>
<evidence type="ECO:0000256" key="1">
    <source>
        <dbReference type="ARBA" id="ARBA00006217"/>
    </source>
</evidence>
<name>A0A067M968_BOTB1</name>
<sequence length="200" mass="21989">MSHDIVNTLLKSNEAWAAGVTQKDPDFFKNSAENDQKPKVLWLGCSDSRVPESVVLAARPGDIFVHRNIGNQFRAGDDSTQSVLDFAVGHVEVQHIFVVGHSQCGACKASLKEVPEGSLTRFLKQLIDLAQEPHITGAQDSLQALVEYNVKQQVENVANSEAVRKAWGKKGREPLYVHGFVYRLESGRLEDLGLTVGPNL</sequence>
<keyword evidence="10" id="KW-1185">Reference proteome</keyword>
<comment type="similarity">
    <text evidence="1 8">Belongs to the beta-class carbonic anhydrase family.</text>
</comment>
<evidence type="ECO:0000313" key="9">
    <source>
        <dbReference type="EMBL" id="KDQ11245.1"/>
    </source>
</evidence>
<comment type="function">
    <text evidence="8">Reversible hydration of carbon dioxide.</text>
</comment>
<proteinExistence type="inferred from homology"/>
<evidence type="ECO:0000256" key="2">
    <source>
        <dbReference type="ARBA" id="ARBA00012925"/>
    </source>
</evidence>
<evidence type="ECO:0000256" key="6">
    <source>
        <dbReference type="ARBA" id="ARBA00048348"/>
    </source>
</evidence>
<keyword evidence="4 7" id="KW-0862">Zinc</keyword>
<dbReference type="InParanoid" id="A0A067M968"/>
<dbReference type="Pfam" id="PF00484">
    <property type="entry name" value="Pro_CA"/>
    <property type="match status" value="1"/>
</dbReference>
<dbReference type="SUPFAM" id="SSF53056">
    <property type="entry name" value="beta-carbonic anhydrase, cab"/>
    <property type="match status" value="1"/>
</dbReference>
<dbReference type="EMBL" id="KL198060">
    <property type="protein sequence ID" value="KDQ11245.1"/>
    <property type="molecule type" value="Genomic_DNA"/>
</dbReference>
<dbReference type="GO" id="GO:0071244">
    <property type="term" value="P:cellular response to carbon dioxide"/>
    <property type="evidence" value="ECO:0007669"/>
    <property type="project" value="TreeGrafter"/>
</dbReference>
<dbReference type="STRING" id="930990.A0A067M968"/>
<accession>A0A067M968</accession>
<dbReference type="PANTHER" id="PTHR11002:SF76">
    <property type="entry name" value="CARBONIC ANHYDRASE"/>
    <property type="match status" value="1"/>
</dbReference>
<organism evidence="9 10">
    <name type="scientific">Botryobasidium botryosum (strain FD-172 SS1)</name>
    <dbReference type="NCBI Taxonomy" id="930990"/>
    <lineage>
        <taxon>Eukaryota</taxon>
        <taxon>Fungi</taxon>
        <taxon>Dikarya</taxon>
        <taxon>Basidiomycota</taxon>
        <taxon>Agaricomycotina</taxon>
        <taxon>Agaricomycetes</taxon>
        <taxon>Cantharellales</taxon>
        <taxon>Botryobasidiaceae</taxon>
        <taxon>Botryobasidium</taxon>
    </lineage>
</organism>
<evidence type="ECO:0000256" key="5">
    <source>
        <dbReference type="ARBA" id="ARBA00023239"/>
    </source>
</evidence>
<dbReference type="InterPro" id="IPR001765">
    <property type="entry name" value="Carbonic_anhydrase"/>
</dbReference>
<dbReference type="SMART" id="SM00947">
    <property type="entry name" value="Pro_CA"/>
    <property type="match status" value="1"/>
</dbReference>
<dbReference type="GO" id="GO:0008270">
    <property type="term" value="F:zinc ion binding"/>
    <property type="evidence" value="ECO:0007669"/>
    <property type="project" value="UniProtKB-UniRule"/>
</dbReference>
<dbReference type="OrthoDB" id="10248475at2759"/>
<feature type="binding site" evidence="7">
    <location>
        <position position="101"/>
    </location>
    <ligand>
        <name>Zn(2+)</name>
        <dbReference type="ChEBI" id="CHEBI:29105"/>
    </ligand>
</feature>
<reference evidence="10" key="1">
    <citation type="journal article" date="2014" name="Proc. Natl. Acad. Sci. U.S.A.">
        <title>Extensive sampling of basidiomycete genomes demonstrates inadequacy of the white-rot/brown-rot paradigm for wood decay fungi.</title>
        <authorList>
            <person name="Riley R."/>
            <person name="Salamov A.A."/>
            <person name="Brown D.W."/>
            <person name="Nagy L.G."/>
            <person name="Floudas D."/>
            <person name="Held B.W."/>
            <person name="Levasseur A."/>
            <person name="Lombard V."/>
            <person name="Morin E."/>
            <person name="Otillar R."/>
            <person name="Lindquist E.A."/>
            <person name="Sun H."/>
            <person name="LaButti K.M."/>
            <person name="Schmutz J."/>
            <person name="Jabbour D."/>
            <person name="Luo H."/>
            <person name="Baker S.E."/>
            <person name="Pisabarro A.G."/>
            <person name="Walton J.D."/>
            <person name="Blanchette R.A."/>
            <person name="Henrissat B."/>
            <person name="Martin F."/>
            <person name="Cullen D."/>
            <person name="Hibbett D.S."/>
            <person name="Grigoriev I.V."/>
        </authorList>
    </citation>
    <scope>NUCLEOTIDE SEQUENCE [LARGE SCALE GENOMIC DNA]</scope>
    <source>
        <strain evidence="10">FD-172 SS1</strain>
    </source>
</reference>
<keyword evidence="3 7" id="KW-0479">Metal-binding</keyword>
<dbReference type="FunCoup" id="A0A067M968">
    <property type="interactions" value="270"/>
</dbReference>
<keyword evidence="5 8" id="KW-0456">Lyase</keyword>
<feature type="binding site" evidence="7">
    <location>
        <position position="45"/>
    </location>
    <ligand>
        <name>Zn(2+)</name>
        <dbReference type="ChEBI" id="CHEBI:29105"/>
    </ligand>
</feature>
<feature type="binding site" evidence="7">
    <location>
        <position position="47"/>
    </location>
    <ligand>
        <name>Zn(2+)</name>
        <dbReference type="ChEBI" id="CHEBI:29105"/>
    </ligand>
</feature>
<evidence type="ECO:0000256" key="3">
    <source>
        <dbReference type="ARBA" id="ARBA00022723"/>
    </source>
</evidence>
<dbReference type="Proteomes" id="UP000027195">
    <property type="component" value="Unassembled WGS sequence"/>
</dbReference>
<evidence type="ECO:0000256" key="8">
    <source>
        <dbReference type="RuleBase" id="RU003956"/>
    </source>
</evidence>
<feature type="binding site" evidence="7">
    <location>
        <position position="104"/>
    </location>
    <ligand>
        <name>Zn(2+)</name>
        <dbReference type="ChEBI" id="CHEBI:29105"/>
    </ligand>
</feature>
<evidence type="ECO:0000313" key="10">
    <source>
        <dbReference type="Proteomes" id="UP000027195"/>
    </source>
</evidence>
<protein>
    <recommendedName>
        <fullName evidence="2 8">Carbonic anhydrase</fullName>
        <ecNumber evidence="2 8">4.2.1.1</ecNumber>
    </recommendedName>
    <alternativeName>
        <fullName evidence="8">Carbonate dehydratase</fullName>
    </alternativeName>
</protein>
<dbReference type="GO" id="GO:0034599">
    <property type="term" value="P:cellular response to oxidative stress"/>
    <property type="evidence" value="ECO:0007669"/>
    <property type="project" value="TreeGrafter"/>
</dbReference>
<evidence type="ECO:0000256" key="7">
    <source>
        <dbReference type="PIRSR" id="PIRSR601765-1"/>
    </source>
</evidence>
<gene>
    <name evidence="9" type="ORF">BOTBODRAFT_114744</name>
</gene>
<dbReference type="GO" id="GO:0004089">
    <property type="term" value="F:carbonate dehydratase activity"/>
    <property type="evidence" value="ECO:0007669"/>
    <property type="project" value="UniProtKB-UniRule"/>
</dbReference>
<dbReference type="PANTHER" id="PTHR11002">
    <property type="entry name" value="CARBONIC ANHYDRASE"/>
    <property type="match status" value="1"/>
</dbReference>
<dbReference type="InterPro" id="IPR036874">
    <property type="entry name" value="Carbonic_anhydrase_sf"/>
</dbReference>
<dbReference type="AlphaFoldDB" id="A0A067M968"/>
<dbReference type="Gene3D" id="3.40.1050.10">
    <property type="entry name" value="Carbonic anhydrase"/>
    <property type="match status" value="1"/>
</dbReference>
<evidence type="ECO:0000256" key="4">
    <source>
        <dbReference type="ARBA" id="ARBA00022833"/>
    </source>
</evidence>
<comment type="catalytic activity">
    <reaction evidence="6 8">
        <text>hydrogencarbonate + H(+) = CO2 + H2O</text>
        <dbReference type="Rhea" id="RHEA:10748"/>
        <dbReference type="ChEBI" id="CHEBI:15377"/>
        <dbReference type="ChEBI" id="CHEBI:15378"/>
        <dbReference type="ChEBI" id="CHEBI:16526"/>
        <dbReference type="ChEBI" id="CHEBI:17544"/>
        <dbReference type="EC" id="4.2.1.1"/>
    </reaction>
</comment>
<dbReference type="HOGENOM" id="CLU_053879_3_2_1"/>
<comment type="cofactor">
    <cofactor evidence="7">
        <name>Zn(2+)</name>
        <dbReference type="ChEBI" id="CHEBI:29105"/>
    </cofactor>
    <text evidence="7">Binds 1 zinc ion per subunit.</text>
</comment>